<evidence type="ECO:0000313" key="3">
    <source>
        <dbReference type="Proteomes" id="UP000700596"/>
    </source>
</evidence>
<dbReference type="Proteomes" id="UP000700596">
    <property type="component" value="Unassembled WGS sequence"/>
</dbReference>
<reference evidence="2" key="1">
    <citation type="journal article" date="2021" name="Nat. Commun.">
        <title>Genetic determinants of endophytism in the Arabidopsis root mycobiome.</title>
        <authorList>
            <person name="Mesny F."/>
            <person name="Miyauchi S."/>
            <person name="Thiergart T."/>
            <person name="Pickel B."/>
            <person name="Atanasova L."/>
            <person name="Karlsson M."/>
            <person name="Huettel B."/>
            <person name="Barry K.W."/>
            <person name="Haridas S."/>
            <person name="Chen C."/>
            <person name="Bauer D."/>
            <person name="Andreopoulos W."/>
            <person name="Pangilinan J."/>
            <person name="LaButti K."/>
            <person name="Riley R."/>
            <person name="Lipzen A."/>
            <person name="Clum A."/>
            <person name="Drula E."/>
            <person name="Henrissat B."/>
            <person name="Kohler A."/>
            <person name="Grigoriev I.V."/>
            <person name="Martin F.M."/>
            <person name="Hacquard S."/>
        </authorList>
    </citation>
    <scope>NUCLEOTIDE SEQUENCE</scope>
    <source>
        <strain evidence="2">MPI-CAGE-CH-0243</strain>
    </source>
</reference>
<organism evidence="2 3">
    <name type="scientific">Dendryphion nanum</name>
    <dbReference type="NCBI Taxonomy" id="256645"/>
    <lineage>
        <taxon>Eukaryota</taxon>
        <taxon>Fungi</taxon>
        <taxon>Dikarya</taxon>
        <taxon>Ascomycota</taxon>
        <taxon>Pezizomycotina</taxon>
        <taxon>Dothideomycetes</taxon>
        <taxon>Pleosporomycetidae</taxon>
        <taxon>Pleosporales</taxon>
        <taxon>Torulaceae</taxon>
        <taxon>Dendryphion</taxon>
    </lineage>
</organism>
<evidence type="ECO:0000256" key="1">
    <source>
        <dbReference type="SAM" id="MobiDB-lite"/>
    </source>
</evidence>
<dbReference type="OrthoDB" id="202825at2759"/>
<gene>
    <name evidence="2" type="ORF">B0J11DRAFT_428381</name>
</gene>
<feature type="compositionally biased region" description="Basic and acidic residues" evidence="1">
    <location>
        <begin position="105"/>
        <end position="118"/>
    </location>
</feature>
<protein>
    <submittedName>
        <fullName evidence="2">Uncharacterized protein</fullName>
    </submittedName>
</protein>
<dbReference type="EMBL" id="JAGMWT010000003">
    <property type="protein sequence ID" value="KAH7132568.1"/>
    <property type="molecule type" value="Genomic_DNA"/>
</dbReference>
<name>A0A9P9E7M1_9PLEO</name>
<accession>A0A9P9E7M1</accession>
<dbReference type="AlphaFoldDB" id="A0A9P9E7M1"/>
<keyword evidence="3" id="KW-1185">Reference proteome</keyword>
<comment type="caution">
    <text evidence="2">The sequence shown here is derived from an EMBL/GenBank/DDBJ whole genome shotgun (WGS) entry which is preliminary data.</text>
</comment>
<proteinExistence type="predicted"/>
<sequence>MTAQPRTCPTRLQMALAVIILRNRPTQITPREYIHRLRAQVREGIMPKTTDKTANPVYPQEGITRYIDALSYWKQRAESAEATIHDLQVEVTRLQQPTDTMQTRLDSDGFYAREEPTTSKRKRESTKSKDSSKRLKPSVCPSLPGSTNTCGSLVEDLDALDGLGTAGETLVLNLYSVHKLQRQNKLDSQSLCQTLVSIAGAIGSISIAVCKYQEQSSLAGRVTALDSKCPELSCVIGACARAFSSLLMGLGRMGTNVPRRLPSAVIYECVNMCDVILNSIAQISRLIAAERSRSESQDNSRKASPKGSLRRNNPLGALTHLLYDFISFLDKNDPFQREIFEGWLYVLLKRVGDRLYHFTFGHSRSKMIEDDIIHTLSTPDKNFDQRDKVTDDLAMKYEVRSIITVLKRAMALAPHHLNPRPANPKASGLVRAVNNKNLPTPSRIPLIVEVQEKLQRTLVTSMFGEEDDDEFSNVLRRPVKSGRVQKEPVVEEKDLKSWFEKEVWTLVGWDLLSREDEW</sequence>
<feature type="region of interest" description="Disordered" evidence="1">
    <location>
        <begin position="98"/>
        <end position="143"/>
    </location>
</feature>
<evidence type="ECO:0000313" key="2">
    <source>
        <dbReference type="EMBL" id="KAH7132568.1"/>
    </source>
</evidence>